<dbReference type="EMBL" id="PYDT01000002">
    <property type="protein sequence ID" value="THU68696.1"/>
    <property type="molecule type" value="Genomic_DNA"/>
</dbReference>
<dbReference type="AlphaFoldDB" id="A0A4S8K1U0"/>
<protein>
    <submittedName>
        <fullName evidence="2">Uncharacterized protein</fullName>
    </submittedName>
</protein>
<keyword evidence="3" id="KW-1185">Reference proteome</keyword>
<name>A0A4S8K1U0_MUSBA</name>
<gene>
    <name evidence="2" type="ORF">C4D60_Mb08t06580</name>
</gene>
<evidence type="ECO:0000313" key="2">
    <source>
        <dbReference type="EMBL" id="THU68696.1"/>
    </source>
</evidence>
<organism evidence="2 3">
    <name type="scientific">Musa balbisiana</name>
    <name type="common">Banana</name>
    <dbReference type="NCBI Taxonomy" id="52838"/>
    <lineage>
        <taxon>Eukaryota</taxon>
        <taxon>Viridiplantae</taxon>
        <taxon>Streptophyta</taxon>
        <taxon>Embryophyta</taxon>
        <taxon>Tracheophyta</taxon>
        <taxon>Spermatophyta</taxon>
        <taxon>Magnoliopsida</taxon>
        <taxon>Liliopsida</taxon>
        <taxon>Zingiberales</taxon>
        <taxon>Musaceae</taxon>
        <taxon>Musa</taxon>
    </lineage>
</organism>
<evidence type="ECO:0000256" key="1">
    <source>
        <dbReference type="SAM" id="MobiDB-lite"/>
    </source>
</evidence>
<reference evidence="2 3" key="1">
    <citation type="journal article" date="2019" name="Nat. Plants">
        <title>Genome sequencing of Musa balbisiana reveals subgenome evolution and function divergence in polyploid bananas.</title>
        <authorList>
            <person name="Yao X."/>
        </authorList>
    </citation>
    <scope>NUCLEOTIDE SEQUENCE [LARGE SCALE GENOMIC DNA]</scope>
    <source>
        <strain evidence="3">cv. DH-PKW</strain>
        <tissue evidence="2">Leaves</tissue>
    </source>
</reference>
<proteinExistence type="predicted"/>
<feature type="compositionally biased region" description="Gly residues" evidence="1">
    <location>
        <begin position="173"/>
        <end position="186"/>
    </location>
</feature>
<evidence type="ECO:0000313" key="3">
    <source>
        <dbReference type="Proteomes" id="UP000317650"/>
    </source>
</evidence>
<accession>A0A4S8K1U0</accession>
<feature type="compositionally biased region" description="Acidic residues" evidence="1">
    <location>
        <begin position="187"/>
        <end position="201"/>
    </location>
</feature>
<comment type="caution">
    <text evidence="2">The sequence shown here is derived from an EMBL/GenBank/DDBJ whole genome shotgun (WGS) entry which is preliminary data.</text>
</comment>
<feature type="region of interest" description="Disordered" evidence="1">
    <location>
        <begin position="129"/>
        <end position="207"/>
    </location>
</feature>
<dbReference type="Proteomes" id="UP000317650">
    <property type="component" value="Chromosome 8"/>
</dbReference>
<sequence>MFAGNCESSLLEGAIAIVEATVRRNHHAPLGSSDVATGTGVSGQDKTPRLRLDHQLIHPPGGVPPQALERALQPLELRQPELLHVGVQQVGRGAPLSPQRGLQRLPPPPLRLEPLGQLRVLPVKLVHRGSPRGDEHAAVGGSGRGVGRERERVRVRRRCRRGAAGEEAVDNGVDGGVAEGEGLAGGGEDDEGELGAAEDGELVGLLE</sequence>